<evidence type="ECO:0000313" key="2">
    <source>
        <dbReference type="Proteomes" id="UP001165960"/>
    </source>
</evidence>
<proteinExistence type="predicted"/>
<dbReference type="EMBL" id="QTSX02004432">
    <property type="protein sequence ID" value="KAJ9064686.1"/>
    <property type="molecule type" value="Genomic_DNA"/>
</dbReference>
<evidence type="ECO:0000313" key="1">
    <source>
        <dbReference type="EMBL" id="KAJ9064686.1"/>
    </source>
</evidence>
<keyword evidence="2" id="KW-1185">Reference proteome</keyword>
<comment type="caution">
    <text evidence="1">The sequence shown here is derived from an EMBL/GenBank/DDBJ whole genome shotgun (WGS) entry which is preliminary data.</text>
</comment>
<organism evidence="1 2">
    <name type="scientific">Entomophthora muscae</name>
    <dbReference type="NCBI Taxonomy" id="34485"/>
    <lineage>
        <taxon>Eukaryota</taxon>
        <taxon>Fungi</taxon>
        <taxon>Fungi incertae sedis</taxon>
        <taxon>Zoopagomycota</taxon>
        <taxon>Entomophthoromycotina</taxon>
        <taxon>Entomophthoromycetes</taxon>
        <taxon>Entomophthorales</taxon>
        <taxon>Entomophthoraceae</taxon>
        <taxon>Entomophthora</taxon>
    </lineage>
</organism>
<reference evidence="1" key="1">
    <citation type="submission" date="2022-04" db="EMBL/GenBank/DDBJ databases">
        <title>Genome of the entomopathogenic fungus Entomophthora muscae.</title>
        <authorList>
            <person name="Elya C."/>
            <person name="Lovett B.R."/>
            <person name="Lee E."/>
            <person name="Macias A.M."/>
            <person name="Hajek A.E."/>
            <person name="De Bivort B.L."/>
            <person name="Kasson M.T."/>
            <person name="De Fine Licht H.H."/>
            <person name="Stajich J.E."/>
        </authorList>
    </citation>
    <scope>NUCLEOTIDE SEQUENCE</scope>
    <source>
        <strain evidence="1">Berkeley</strain>
    </source>
</reference>
<gene>
    <name evidence="1" type="ORF">DSO57_1027803</name>
</gene>
<sequence length="95" mass="10780">MNQAARTQEQKQSKPKSRSKNKPKASKKNKNLTYLISLPFGAGQNTQAVFPDYFPIMAKKGVLGFSMTASFSSAMARKNMMYHHYRYDILGCPRN</sequence>
<accession>A0ACC2SR89</accession>
<name>A0ACC2SR89_9FUNG</name>
<dbReference type="Proteomes" id="UP001165960">
    <property type="component" value="Unassembled WGS sequence"/>
</dbReference>
<protein>
    <submittedName>
        <fullName evidence="1">Uncharacterized protein</fullName>
    </submittedName>
</protein>